<dbReference type="Proteomes" id="UP000515121">
    <property type="component" value="Unplaced"/>
</dbReference>
<evidence type="ECO:0000313" key="3">
    <source>
        <dbReference type="Proteomes" id="UP000515121"/>
    </source>
</evidence>
<keyword evidence="3" id="KW-1185">Reference proteome</keyword>
<dbReference type="SMART" id="SM00856">
    <property type="entry name" value="PMEI"/>
    <property type="match status" value="1"/>
</dbReference>
<feature type="domain" description="Pectinesterase inhibitor" evidence="2">
    <location>
        <begin position="30"/>
        <end position="176"/>
    </location>
</feature>
<evidence type="ECO:0000256" key="1">
    <source>
        <dbReference type="SAM" id="SignalP"/>
    </source>
</evidence>
<gene>
    <name evidence="4" type="primary">LOC111300150</name>
</gene>
<dbReference type="InterPro" id="IPR034088">
    <property type="entry name" value="Pla_a_1-like"/>
</dbReference>
<dbReference type="PANTHER" id="PTHR31890">
    <property type="entry name" value="PLANT INVERTASE/PECTIN METHYLESTERASE INHIBITOR SUPERFAMILY PROTEIN"/>
    <property type="match status" value="1"/>
</dbReference>
<dbReference type="GeneID" id="111300150"/>
<dbReference type="AlphaFoldDB" id="A0A6P5ZFI7"/>
<protein>
    <submittedName>
        <fullName evidence="4">Uncharacterized protein LOC111300150</fullName>
    </submittedName>
</protein>
<dbReference type="SUPFAM" id="SSF101148">
    <property type="entry name" value="Plant invertase/pectin methylesterase inhibitor"/>
    <property type="match status" value="1"/>
</dbReference>
<dbReference type="NCBIfam" id="TIGR01614">
    <property type="entry name" value="PME_inhib"/>
    <property type="match status" value="1"/>
</dbReference>
<organism evidence="3 4">
    <name type="scientific">Durio zibethinus</name>
    <name type="common">Durian</name>
    <dbReference type="NCBI Taxonomy" id="66656"/>
    <lineage>
        <taxon>Eukaryota</taxon>
        <taxon>Viridiplantae</taxon>
        <taxon>Streptophyta</taxon>
        <taxon>Embryophyta</taxon>
        <taxon>Tracheophyta</taxon>
        <taxon>Spermatophyta</taxon>
        <taxon>Magnoliopsida</taxon>
        <taxon>eudicotyledons</taxon>
        <taxon>Gunneridae</taxon>
        <taxon>Pentapetalae</taxon>
        <taxon>rosids</taxon>
        <taxon>malvids</taxon>
        <taxon>Malvales</taxon>
        <taxon>Malvaceae</taxon>
        <taxon>Helicteroideae</taxon>
        <taxon>Durio</taxon>
    </lineage>
</organism>
<dbReference type="Pfam" id="PF04043">
    <property type="entry name" value="PMEI"/>
    <property type="match status" value="1"/>
</dbReference>
<sequence>MAPQSHFINVFLTIFLSVYVLSLSPSKIAASPALTAKVCSGKSILNRDFCLKALTTPQAAAAKSPKQLTNTVMTSAASNAQTTLNVITAMTKNPTSPGGLKALKTCEDVYKYAVRSFGMIPAELSEDAMSANYDVSVIGPEADRCVKALAAAKVNAPQIADGNRNLQYYSAMGSEITATLN</sequence>
<dbReference type="InterPro" id="IPR035513">
    <property type="entry name" value="Invertase/methylesterase_inhib"/>
</dbReference>
<evidence type="ECO:0000313" key="4">
    <source>
        <dbReference type="RefSeq" id="XP_022751544.1"/>
    </source>
</evidence>
<dbReference type="PANTHER" id="PTHR31890:SF9">
    <property type="entry name" value="PLANT INVERTASE_PECTIN METHYLESTERASE INHIBITOR SUPERFAMILY PROTEIN"/>
    <property type="match status" value="1"/>
</dbReference>
<reference evidence="4" key="1">
    <citation type="submission" date="2025-08" db="UniProtKB">
        <authorList>
            <consortium name="RefSeq"/>
        </authorList>
    </citation>
    <scope>IDENTIFICATION</scope>
    <source>
        <tissue evidence="4">Fruit stalk</tissue>
    </source>
</reference>
<dbReference type="CDD" id="cd15795">
    <property type="entry name" value="PMEI-Pla_a_1_like"/>
    <property type="match status" value="1"/>
</dbReference>
<accession>A0A6P5ZFI7</accession>
<dbReference type="Gene3D" id="1.20.140.40">
    <property type="entry name" value="Invertase/pectin methylesterase inhibitor family protein"/>
    <property type="match status" value="1"/>
</dbReference>
<dbReference type="RefSeq" id="XP_022751544.1">
    <property type="nucleotide sequence ID" value="XM_022895809.1"/>
</dbReference>
<keyword evidence="1" id="KW-0732">Signal</keyword>
<name>A0A6P5ZFI7_DURZI</name>
<dbReference type="InterPro" id="IPR006501">
    <property type="entry name" value="Pectinesterase_inhib_dom"/>
</dbReference>
<feature type="chain" id="PRO_5027686743" evidence="1">
    <location>
        <begin position="23"/>
        <end position="181"/>
    </location>
</feature>
<dbReference type="KEGG" id="dzi:111300150"/>
<dbReference type="GO" id="GO:0004857">
    <property type="term" value="F:enzyme inhibitor activity"/>
    <property type="evidence" value="ECO:0007669"/>
    <property type="project" value="InterPro"/>
</dbReference>
<proteinExistence type="predicted"/>
<evidence type="ECO:0000259" key="2">
    <source>
        <dbReference type="SMART" id="SM00856"/>
    </source>
</evidence>
<feature type="signal peptide" evidence="1">
    <location>
        <begin position="1"/>
        <end position="22"/>
    </location>
</feature>
<dbReference type="OrthoDB" id="952400at2759"/>